<dbReference type="GO" id="GO:0046872">
    <property type="term" value="F:metal ion binding"/>
    <property type="evidence" value="ECO:0007669"/>
    <property type="project" value="UniProtKB-KW"/>
</dbReference>
<dbReference type="Gene3D" id="1.10.1380.10">
    <property type="entry name" value="Neutral endopeptidase , domain2"/>
    <property type="match status" value="2"/>
</dbReference>
<comment type="caution">
    <text evidence="12">The sequence shown here is derived from an EMBL/GenBank/DDBJ whole genome shotgun (WGS) entry which is preliminary data.</text>
</comment>
<reference evidence="12 13" key="1">
    <citation type="journal article" date="2020" name="Cell">
        <title>Large-Scale Comparative Analyses of Tick Genomes Elucidate Their Genetic Diversity and Vector Capacities.</title>
        <authorList>
            <consortium name="Tick Genome and Microbiome Consortium (TIGMIC)"/>
            <person name="Jia N."/>
            <person name="Wang J."/>
            <person name="Shi W."/>
            <person name="Du L."/>
            <person name="Sun Y."/>
            <person name="Zhan W."/>
            <person name="Jiang J.F."/>
            <person name="Wang Q."/>
            <person name="Zhang B."/>
            <person name="Ji P."/>
            <person name="Bell-Sakyi L."/>
            <person name="Cui X.M."/>
            <person name="Yuan T.T."/>
            <person name="Jiang B.G."/>
            <person name="Yang W.F."/>
            <person name="Lam T.T."/>
            <person name="Chang Q.C."/>
            <person name="Ding S.J."/>
            <person name="Wang X.J."/>
            <person name="Zhu J.G."/>
            <person name="Ruan X.D."/>
            <person name="Zhao L."/>
            <person name="Wei J.T."/>
            <person name="Ye R.Z."/>
            <person name="Que T.C."/>
            <person name="Du C.H."/>
            <person name="Zhou Y.H."/>
            <person name="Cheng J.X."/>
            <person name="Dai P.F."/>
            <person name="Guo W.B."/>
            <person name="Han X.H."/>
            <person name="Huang E.J."/>
            <person name="Li L.F."/>
            <person name="Wei W."/>
            <person name="Gao Y.C."/>
            <person name="Liu J.Z."/>
            <person name="Shao H.Z."/>
            <person name="Wang X."/>
            <person name="Wang C.C."/>
            <person name="Yang T.C."/>
            <person name="Huo Q.B."/>
            <person name="Li W."/>
            <person name="Chen H.Y."/>
            <person name="Chen S.E."/>
            <person name="Zhou L.G."/>
            <person name="Ni X.B."/>
            <person name="Tian J.H."/>
            <person name="Sheng Y."/>
            <person name="Liu T."/>
            <person name="Pan Y.S."/>
            <person name="Xia L.Y."/>
            <person name="Li J."/>
            <person name="Zhao F."/>
            <person name="Cao W.C."/>
        </authorList>
    </citation>
    <scope>NUCLEOTIDE SEQUENCE [LARGE SCALE GENOMIC DNA]</scope>
    <source>
        <strain evidence="12">HaeL-2018</strain>
    </source>
</reference>
<gene>
    <name evidence="12" type="ORF">HPB48_013480</name>
</gene>
<evidence type="ECO:0000313" key="13">
    <source>
        <dbReference type="Proteomes" id="UP000821853"/>
    </source>
</evidence>
<keyword evidence="9" id="KW-0472">Membrane</keyword>
<name>A0A9J6GSK6_HAELO</name>
<dbReference type="Proteomes" id="UP000821853">
    <property type="component" value="Unassembled WGS sequence"/>
</dbReference>
<dbReference type="OrthoDB" id="6504947at2759"/>
<evidence type="ECO:0000259" key="11">
    <source>
        <dbReference type="Pfam" id="PF13359"/>
    </source>
</evidence>
<evidence type="ECO:0000313" key="12">
    <source>
        <dbReference type="EMBL" id="KAH9377720.1"/>
    </source>
</evidence>
<dbReference type="PANTHER" id="PTHR22930:SF269">
    <property type="entry name" value="NUCLEASE HARBI1-LIKE PROTEIN"/>
    <property type="match status" value="1"/>
</dbReference>
<evidence type="ECO:0000256" key="3">
    <source>
        <dbReference type="ARBA" id="ARBA00006958"/>
    </source>
</evidence>
<dbReference type="AlphaFoldDB" id="A0A9J6GSK6"/>
<evidence type="ECO:0000256" key="7">
    <source>
        <dbReference type="ARBA" id="ARBA00022801"/>
    </source>
</evidence>
<dbReference type="Pfam" id="PF05649">
    <property type="entry name" value="Peptidase_M13_N"/>
    <property type="match status" value="2"/>
</dbReference>
<comment type="subcellular location">
    <subcellularLocation>
        <location evidence="2">Nucleus</location>
    </subcellularLocation>
</comment>
<evidence type="ECO:0000256" key="1">
    <source>
        <dbReference type="ARBA" id="ARBA00001968"/>
    </source>
</evidence>
<evidence type="ECO:0000256" key="2">
    <source>
        <dbReference type="ARBA" id="ARBA00004123"/>
    </source>
</evidence>
<dbReference type="GO" id="GO:0006508">
    <property type="term" value="P:proteolysis"/>
    <property type="evidence" value="ECO:0007669"/>
    <property type="project" value="InterPro"/>
</dbReference>
<feature type="domain" description="Peptidase M13 N-terminal" evidence="10">
    <location>
        <begin position="81"/>
        <end position="218"/>
    </location>
</feature>
<keyword evidence="7" id="KW-0378">Hydrolase</keyword>
<dbReference type="GO" id="GO:0004222">
    <property type="term" value="F:metalloendopeptidase activity"/>
    <property type="evidence" value="ECO:0007669"/>
    <property type="project" value="InterPro"/>
</dbReference>
<keyword evidence="9" id="KW-1133">Transmembrane helix</keyword>
<dbReference type="InterPro" id="IPR042089">
    <property type="entry name" value="Peptidase_M13_dom_2"/>
</dbReference>
<dbReference type="InterPro" id="IPR008753">
    <property type="entry name" value="Peptidase_M13_N"/>
</dbReference>
<comment type="cofactor">
    <cofactor evidence="1">
        <name>a divalent metal cation</name>
        <dbReference type="ChEBI" id="CHEBI:60240"/>
    </cofactor>
</comment>
<dbReference type="GO" id="GO:0005634">
    <property type="term" value="C:nucleus"/>
    <property type="evidence" value="ECO:0007669"/>
    <property type="project" value="UniProtKB-SubCell"/>
</dbReference>
<keyword evidence="8" id="KW-0539">Nucleus</keyword>
<dbReference type="Gene3D" id="3.40.390.10">
    <property type="entry name" value="Collagenase (Catalytic Domain)"/>
    <property type="match status" value="1"/>
</dbReference>
<evidence type="ECO:0000256" key="8">
    <source>
        <dbReference type="ARBA" id="ARBA00023242"/>
    </source>
</evidence>
<evidence type="ECO:0000259" key="10">
    <source>
        <dbReference type="Pfam" id="PF05649"/>
    </source>
</evidence>
<dbReference type="VEuPathDB" id="VectorBase:HLOH_049421"/>
<feature type="domain" description="Peptidase M13 N-terminal" evidence="10">
    <location>
        <begin position="240"/>
        <end position="330"/>
    </location>
</feature>
<dbReference type="InterPro" id="IPR000718">
    <property type="entry name" value="Peptidase_M13"/>
</dbReference>
<proteinExistence type="inferred from homology"/>
<evidence type="ECO:0000256" key="5">
    <source>
        <dbReference type="ARBA" id="ARBA00022722"/>
    </source>
</evidence>
<dbReference type="PROSITE" id="PS51885">
    <property type="entry name" value="NEPRILYSIN"/>
    <property type="match status" value="1"/>
</dbReference>
<dbReference type="PANTHER" id="PTHR22930">
    <property type="match status" value="1"/>
</dbReference>
<dbReference type="EMBL" id="JABSTR010000008">
    <property type="protein sequence ID" value="KAH9377720.1"/>
    <property type="molecule type" value="Genomic_DNA"/>
</dbReference>
<dbReference type="InterPro" id="IPR024079">
    <property type="entry name" value="MetalloPept_cat_dom_sf"/>
</dbReference>
<dbReference type="Pfam" id="PF13359">
    <property type="entry name" value="DDE_Tnp_4"/>
    <property type="match status" value="1"/>
</dbReference>
<dbReference type="GO" id="GO:0004518">
    <property type="term" value="F:nuclease activity"/>
    <property type="evidence" value="ECO:0007669"/>
    <property type="project" value="UniProtKB-KW"/>
</dbReference>
<keyword evidence="13" id="KW-1185">Reference proteome</keyword>
<organism evidence="12 13">
    <name type="scientific">Haemaphysalis longicornis</name>
    <name type="common">Bush tick</name>
    <dbReference type="NCBI Taxonomy" id="44386"/>
    <lineage>
        <taxon>Eukaryota</taxon>
        <taxon>Metazoa</taxon>
        <taxon>Ecdysozoa</taxon>
        <taxon>Arthropoda</taxon>
        <taxon>Chelicerata</taxon>
        <taxon>Arachnida</taxon>
        <taxon>Acari</taxon>
        <taxon>Parasitiformes</taxon>
        <taxon>Ixodida</taxon>
        <taxon>Ixodoidea</taxon>
        <taxon>Ixodidae</taxon>
        <taxon>Haemaphysalinae</taxon>
        <taxon>Haemaphysalis</taxon>
    </lineage>
</organism>
<comment type="similarity">
    <text evidence="3">Belongs to the HARBI1 family.</text>
</comment>
<dbReference type="SUPFAM" id="SSF55486">
    <property type="entry name" value="Metalloproteases ('zincins'), catalytic domain"/>
    <property type="match status" value="1"/>
</dbReference>
<feature type="domain" description="DDE Tnp4" evidence="11">
    <location>
        <begin position="499"/>
        <end position="664"/>
    </location>
</feature>
<feature type="transmembrane region" description="Helical" evidence="9">
    <location>
        <begin position="17"/>
        <end position="40"/>
    </location>
</feature>
<accession>A0A9J6GSK6</accession>
<protein>
    <submittedName>
        <fullName evidence="12">Uncharacterized protein</fullName>
    </submittedName>
</protein>
<evidence type="ECO:0000256" key="6">
    <source>
        <dbReference type="ARBA" id="ARBA00022723"/>
    </source>
</evidence>
<evidence type="ECO:0000256" key="9">
    <source>
        <dbReference type="SAM" id="Phobius"/>
    </source>
</evidence>
<dbReference type="InterPro" id="IPR027806">
    <property type="entry name" value="HARBI1_dom"/>
</dbReference>
<comment type="similarity">
    <text evidence="4">Belongs to the peptidase M13 family.</text>
</comment>
<keyword evidence="5" id="KW-0540">Nuclease</keyword>
<dbReference type="InterPro" id="IPR045249">
    <property type="entry name" value="HARBI1-like"/>
</dbReference>
<keyword evidence="9" id="KW-0812">Transmembrane</keyword>
<keyword evidence="6" id="KW-0479">Metal-binding</keyword>
<sequence length="768" mass="88774">MDIGDSLWDDRTPLEQLLSMAFCFGLFLLIISSTYLVFFAHTYNLPNSHQVFGMEFDVCTKEVCMEHARLLESTLNRSAEPCGHFYEYACHQWPRTVASALPDNTSNVWTLLRRNTLVELENAVLRLVKQRSAGAKLKPALESVVQFYQSCSNWTARNLADLEPLRDVLRNLSVHYWPLLDVYGEEYNAPRLLLRLLLRFRLDVFVSLRVQRSLRKRSLFVLNAPFPEIIRKVTERVNVTDHSHLEVVLWSKEYLHYLSHLFRQPVIRRHLINYMTWRVILELGPYTSELFLDIRQDFLRKLGLATNTPRSEHCLQDLLEKLPHAAGWLLRNDSAPLRNAQNETYMCWWDSTTIRNYSDTVEACYNHLFKAVNKMQRMRDGDHAFFFKYFRMTPRNFDLLLSYVETDLTRQYVVREPLEPGERLAIALSYLASGQDIKDVALAYRVGIETARMAVHDTCRAIWAHLKDKYMKVPTTEDWAAIADGYSRRWQFPNCLGAVDGKHVAITAPPKSGSLFYNYKHTFSIVLMAVVDSAYKYVLIDVGAEGRRSDGGVFKNSDFGQALHEEKLGIPALGQLPNAATAPYVFVGDEAFQLRKDFMRPFPGKQLQRRDERRIFNYRLSRARRCVENAFGITAARWRILLRTIPLRPKNADFIIKAACILHNFLTVENTHSQAYMDSEDRFGNIVAGRWRQNLQGVQGNDAMQHFFPLESTHSRNFASDAAEVRNLFASYFCSAAGEVPWQWAQLGVSREKAMGSLQTQLLQPLHR</sequence>
<evidence type="ECO:0000256" key="4">
    <source>
        <dbReference type="ARBA" id="ARBA00007357"/>
    </source>
</evidence>